<keyword evidence="3" id="KW-0574">Periplasm</keyword>
<dbReference type="AlphaFoldDB" id="A0A4R1GBM2"/>
<evidence type="ECO:0000259" key="4">
    <source>
        <dbReference type="SMART" id="SM00858"/>
    </source>
</evidence>
<dbReference type="Gene3D" id="2.30.30.760">
    <property type="match status" value="1"/>
</dbReference>
<keyword evidence="5" id="KW-0282">Flagellum</keyword>
<dbReference type="NCBIfam" id="TIGR03170">
    <property type="entry name" value="flgA_cterm"/>
    <property type="match status" value="1"/>
</dbReference>
<dbReference type="PANTHER" id="PTHR36307">
    <property type="entry name" value="FLAGELLA BASAL BODY P-RING FORMATION PROTEIN FLGA"/>
    <property type="match status" value="1"/>
</dbReference>
<dbReference type="EMBL" id="SMFV01000004">
    <property type="protein sequence ID" value="TCK03895.1"/>
    <property type="molecule type" value="Genomic_DNA"/>
</dbReference>
<evidence type="ECO:0000256" key="3">
    <source>
        <dbReference type="ARBA" id="ARBA00022764"/>
    </source>
</evidence>
<dbReference type="InterPro" id="IPR039246">
    <property type="entry name" value="Flagellar_FlgA"/>
</dbReference>
<keyword evidence="5" id="KW-0969">Cilium</keyword>
<dbReference type="GO" id="GO:0042597">
    <property type="term" value="C:periplasmic space"/>
    <property type="evidence" value="ECO:0007669"/>
    <property type="project" value="UniProtKB-SubCell"/>
</dbReference>
<dbReference type="InterPro" id="IPR036732">
    <property type="entry name" value="AFP_Neu5c_C_sf"/>
</dbReference>
<accession>A0A4R1GBM2</accession>
<dbReference type="OrthoDB" id="5322827at2"/>
<evidence type="ECO:0000313" key="5">
    <source>
        <dbReference type="EMBL" id="TCK03895.1"/>
    </source>
</evidence>
<dbReference type="SMART" id="SM00858">
    <property type="entry name" value="SAF"/>
    <property type="match status" value="1"/>
</dbReference>
<comment type="caution">
    <text evidence="5">The sequence shown here is derived from an EMBL/GenBank/DDBJ whole genome shotgun (WGS) entry which is preliminary data.</text>
</comment>
<dbReference type="SUPFAM" id="SSF51269">
    <property type="entry name" value="AFP III-like domain"/>
    <property type="match status" value="1"/>
</dbReference>
<keyword evidence="5" id="KW-0966">Cell projection</keyword>
<name>A0A4R1GBM2_9BACT</name>
<dbReference type="InterPro" id="IPR013974">
    <property type="entry name" value="SAF"/>
</dbReference>
<dbReference type="InterPro" id="IPR017585">
    <property type="entry name" value="SAF_FlgA"/>
</dbReference>
<protein>
    <submittedName>
        <fullName evidence="5">Flagella basal body P-ring formation protein FlgA</fullName>
    </submittedName>
</protein>
<organism evidence="5 6">
    <name type="scientific">Phorcysia thermohydrogeniphila</name>
    <dbReference type="NCBI Taxonomy" id="936138"/>
    <lineage>
        <taxon>Bacteria</taxon>
        <taxon>Pseudomonadati</taxon>
        <taxon>Aquificota</taxon>
        <taxon>Aquificia</taxon>
        <taxon>Desulfurobacteriales</taxon>
        <taxon>Desulfurobacteriaceae</taxon>
        <taxon>Phorcysia</taxon>
    </lineage>
</organism>
<evidence type="ECO:0000313" key="6">
    <source>
        <dbReference type="Proteomes" id="UP000295777"/>
    </source>
</evidence>
<proteinExistence type="predicted"/>
<feature type="domain" description="SAF" evidence="4">
    <location>
        <begin position="195"/>
        <end position="256"/>
    </location>
</feature>
<gene>
    <name evidence="5" type="ORF">CLV27_1209</name>
</gene>
<keyword evidence="2" id="KW-0732">Signal</keyword>
<sequence>MKCLERLLPLSLNLFLFVLLLFQVAFAAEVVLKNDVKVSGEKVFLKDVADIRGAPAEVQLLSDIFITSSPPPCRERTLSKKRVAERIVRFLEENGISFKEIRVTGPSLIRMTRPCVRLDRERVKAAVVEFFNKNYPDYVVLSVSAPSVAIPYEHFEERISLDSLGDRYARVKYEILVKGVPIRKFWIPVRIDKKVEVVVAARDIPKGKVISPSDLKKEKLPSLKVRRGALTFESVIGKVAKRDIRAGEVIKGRDLEPNFVVKKGKPVKLIYESGGIHVELLAVALENGAVGDIIKVKNVSTGKVLVCKVIGENTVKFLLK</sequence>
<dbReference type="CDD" id="cd11614">
    <property type="entry name" value="SAF_CpaB_FlgA_like"/>
    <property type="match status" value="1"/>
</dbReference>
<dbReference type="PANTHER" id="PTHR36307:SF1">
    <property type="entry name" value="FLAGELLA BASAL BODY P-RING FORMATION PROTEIN FLGA"/>
    <property type="match status" value="1"/>
</dbReference>
<dbReference type="Proteomes" id="UP000295777">
    <property type="component" value="Unassembled WGS sequence"/>
</dbReference>
<dbReference type="GO" id="GO:0044780">
    <property type="term" value="P:bacterial-type flagellum assembly"/>
    <property type="evidence" value="ECO:0007669"/>
    <property type="project" value="InterPro"/>
</dbReference>
<evidence type="ECO:0000256" key="1">
    <source>
        <dbReference type="ARBA" id="ARBA00004418"/>
    </source>
</evidence>
<keyword evidence="6" id="KW-1185">Reference proteome</keyword>
<comment type="subcellular location">
    <subcellularLocation>
        <location evidence="1">Periplasm</location>
    </subcellularLocation>
</comment>
<evidence type="ECO:0000256" key="2">
    <source>
        <dbReference type="ARBA" id="ARBA00022729"/>
    </source>
</evidence>
<reference evidence="5 6" key="1">
    <citation type="submission" date="2019-03" db="EMBL/GenBank/DDBJ databases">
        <title>Genomic Encyclopedia of Archaeal and Bacterial Type Strains, Phase II (KMG-II): from individual species to whole genera.</title>
        <authorList>
            <person name="Goeker M."/>
        </authorList>
    </citation>
    <scope>NUCLEOTIDE SEQUENCE [LARGE SCALE GENOMIC DNA]</scope>
    <source>
        <strain evidence="5 6">DSM 24425</strain>
    </source>
</reference>
<dbReference type="Pfam" id="PF13144">
    <property type="entry name" value="ChapFlgA"/>
    <property type="match status" value="1"/>
</dbReference>
<dbReference type="Gene3D" id="3.90.1210.10">
    <property type="entry name" value="Antifreeze-like/N-acetylneuraminic acid synthase C-terminal domain"/>
    <property type="match status" value="1"/>
</dbReference>